<name>G3VQ22_SARHA</name>
<evidence type="ECO:0000256" key="3">
    <source>
        <dbReference type="ARBA" id="ARBA00022729"/>
    </source>
</evidence>
<feature type="transmembrane region" description="Helical" evidence="7">
    <location>
        <begin position="178"/>
        <end position="200"/>
    </location>
</feature>
<sequence>MFLLFFQSIQQVRILIALGGRDGPGGWNSSGCEVNKTDVNYTSCQCNRLTHFGVLMDLSRSVVDKVHEHILMIVAYSGCGISSLFVGITIVTHLVFHQLRQDNSSKILINLCVVLLMLNLSFLTCTWSATFDNSGLCIAMAMLLHYFLLSSFTWMGLEAIHLYFLVVKVFNINVKNYVFKFCLIGWGVPATIVGIISIVKKDLYGILKSSSSFCWIEDDLTFYISTVAYFCLIFLINLAIFFTVLYQVSFMKSQKHRVLRSIVLHDLKSVASLIFLFGLTWSLAFFAWGPVRTYFFYFFSFLNVAQGFFVFVFHCLLKKNVRKHWQDCLCCRRLQRNNKSGKTPDS</sequence>
<keyword evidence="11" id="KW-1185">Reference proteome</keyword>
<evidence type="ECO:0000256" key="2">
    <source>
        <dbReference type="ARBA" id="ARBA00022692"/>
    </source>
</evidence>
<dbReference type="GO" id="GO:0004930">
    <property type="term" value="F:G protein-coupled receptor activity"/>
    <property type="evidence" value="ECO:0007669"/>
    <property type="project" value="InterPro"/>
</dbReference>
<keyword evidence="5 7" id="KW-0472">Membrane</keyword>
<protein>
    <recommendedName>
        <fullName evidence="12">Adhesion G protein-coupled receptor G4</fullName>
    </recommendedName>
</protein>
<dbReference type="InterPro" id="IPR000203">
    <property type="entry name" value="GPS"/>
</dbReference>
<dbReference type="PROSITE" id="PS00650">
    <property type="entry name" value="G_PROTEIN_RECEP_F2_2"/>
    <property type="match status" value="1"/>
</dbReference>
<dbReference type="InterPro" id="IPR057244">
    <property type="entry name" value="GAIN_B"/>
</dbReference>
<feature type="transmembrane region" description="Helical" evidence="7">
    <location>
        <begin position="267"/>
        <end position="288"/>
    </location>
</feature>
<dbReference type="SUPFAM" id="SSF81321">
    <property type="entry name" value="Family A G protein-coupled receptor-like"/>
    <property type="match status" value="1"/>
</dbReference>
<dbReference type="PANTHER" id="PTHR12011">
    <property type="entry name" value="ADHESION G-PROTEIN COUPLED RECEPTOR"/>
    <property type="match status" value="1"/>
</dbReference>
<dbReference type="Pfam" id="PF00002">
    <property type="entry name" value="7tm_2"/>
    <property type="match status" value="1"/>
</dbReference>
<dbReference type="GO" id="GO:0007189">
    <property type="term" value="P:adenylate cyclase-activating G protein-coupled receptor signaling pathway"/>
    <property type="evidence" value="ECO:0007669"/>
    <property type="project" value="TreeGrafter"/>
</dbReference>
<dbReference type="PROSITE" id="PS50261">
    <property type="entry name" value="G_PROTEIN_RECEP_F2_4"/>
    <property type="match status" value="1"/>
</dbReference>
<dbReference type="InterPro" id="IPR017981">
    <property type="entry name" value="GPCR_2-like_7TM"/>
</dbReference>
<feature type="transmembrane region" description="Helical" evidence="7">
    <location>
        <begin position="108"/>
        <end position="131"/>
    </location>
</feature>
<dbReference type="HOGENOM" id="CLU_002753_3_9_1"/>
<evidence type="ECO:0000313" key="10">
    <source>
        <dbReference type="Ensembl" id="ENSSHAP00000005277.2"/>
    </source>
</evidence>
<dbReference type="GO" id="GO:0005886">
    <property type="term" value="C:plasma membrane"/>
    <property type="evidence" value="ECO:0007669"/>
    <property type="project" value="TreeGrafter"/>
</dbReference>
<keyword evidence="4 7" id="KW-1133">Transmembrane helix</keyword>
<dbReference type="InterPro" id="IPR046338">
    <property type="entry name" value="GAIN_dom_sf"/>
</dbReference>
<evidence type="ECO:0000256" key="4">
    <source>
        <dbReference type="ARBA" id="ARBA00022989"/>
    </source>
</evidence>
<dbReference type="Gene3D" id="2.60.220.50">
    <property type="match status" value="1"/>
</dbReference>
<feature type="transmembrane region" description="Helical" evidence="7">
    <location>
        <begin position="220"/>
        <end position="246"/>
    </location>
</feature>
<feature type="domain" description="GAIN-B" evidence="8">
    <location>
        <begin position="1"/>
        <end position="62"/>
    </location>
</feature>
<evidence type="ECO:0000259" key="8">
    <source>
        <dbReference type="PROSITE" id="PS50221"/>
    </source>
</evidence>
<organism evidence="10 11">
    <name type="scientific">Sarcophilus harrisii</name>
    <name type="common">Tasmanian devil</name>
    <name type="synonym">Sarcophilus laniarius</name>
    <dbReference type="NCBI Taxonomy" id="9305"/>
    <lineage>
        <taxon>Eukaryota</taxon>
        <taxon>Metazoa</taxon>
        <taxon>Chordata</taxon>
        <taxon>Craniata</taxon>
        <taxon>Vertebrata</taxon>
        <taxon>Euteleostomi</taxon>
        <taxon>Mammalia</taxon>
        <taxon>Metatheria</taxon>
        <taxon>Dasyuromorphia</taxon>
        <taxon>Dasyuridae</taxon>
        <taxon>Sarcophilus</taxon>
    </lineage>
</organism>
<dbReference type="STRING" id="9305.ENSSHAP00000005277"/>
<feature type="transmembrane region" description="Helical" evidence="7">
    <location>
        <begin position="70"/>
        <end position="96"/>
    </location>
</feature>
<evidence type="ECO:0000256" key="1">
    <source>
        <dbReference type="ARBA" id="ARBA00004141"/>
    </source>
</evidence>
<evidence type="ECO:0000256" key="5">
    <source>
        <dbReference type="ARBA" id="ARBA00023136"/>
    </source>
</evidence>
<dbReference type="SMART" id="SM00303">
    <property type="entry name" value="GPS"/>
    <property type="match status" value="1"/>
</dbReference>
<dbReference type="InterPro" id="IPR000832">
    <property type="entry name" value="GPCR_2_secretin-like"/>
</dbReference>
<dbReference type="PROSITE" id="PS50221">
    <property type="entry name" value="GAIN_B"/>
    <property type="match status" value="1"/>
</dbReference>
<feature type="transmembrane region" description="Helical" evidence="7">
    <location>
        <begin position="294"/>
        <end position="317"/>
    </location>
</feature>
<dbReference type="eggNOG" id="KOG4193">
    <property type="taxonomic scope" value="Eukaryota"/>
</dbReference>
<dbReference type="PANTHER" id="PTHR12011:SF277">
    <property type="entry name" value="ADHESION G-PROTEIN COUPLED RECEPTOR G4"/>
    <property type="match status" value="1"/>
</dbReference>
<keyword evidence="3" id="KW-0732">Signal</keyword>
<evidence type="ECO:0000256" key="6">
    <source>
        <dbReference type="ARBA" id="ARBA00023157"/>
    </source>
</evidence>
<comment type="subcellular location">
    <subcellularLocation>
        <location evidence="1">Membrane</location>
        <topology evidence="1">Multi-pass membrane protein</topology>
    </subcellularLocation>
</comment>
<dbReference type="Pfam" id="PF01825">
    <property type="entry name" value="GPS"/>
    <property type="match status" value="1"/>
</dbReference>
<evidence type="ECO:0000259" key="9">
    <source>
        <dbReference type="PROSITE" id="PS50261"/>
    </source>
</evidence>
<dbReference type="GeneTree" id="ENSGT00940000167502"/>
<reference evidence="10" key="2">
    <citation type="submission" date="2025-08" db="UniProtKB">
        <authorList>
            <consortium name="Ensembl"/>
        </authorList>
    </citation>
    <scope>IDENTIFICATION</scope>
</reference>
<reference evidence="10" key="3">
    <citation type="submission" date="2025-09" db="UniProtKB">
        <authorList>
            <consortium name="Ensembl"/>
        </authorList>
    </citation>
    <scope>IDENTIFICATION</scope>
</reference>
<dbReference type="InParanoid" id="G3VQ22"/>
<dbReference type="Gene3D" id="1.20.1070.10">
    <property type="entry name" value="Rhodopsin 7-helix transmembrane proteins"/>
    <property type="match status" value="1"/>
</dbReference>
<keyword evidence="2 7" id="KW-0812">Transmembrane</keyword>
<evidence type="ECO:0000256" key="7">
    <source>
        <dbReference type="SAM" id="Phobius"/>
    </source>
</evidence>
<dbReference type="AlphaFoldDB" id="G3VQ22"/>
<dbReference type="Proteomes" id="UP000007648">
    <property type="component" value="Unassembled WGS sequence"/>
</dbReference>
<reference evidence="10 11" key="1">
    <citation type="journal article" date="2011" name="Proc. Natl. Acad. Sci. U.S.A.">
        <title>Genetic diversity and population structure of the endangered marsupial Sarcophilus harrisii (Tasmanian devil).</title>
        <authorList>
            <person name="Miller W."/>
            <person name="Hayes V.M."/>
            <person name="Ratan A."/>
            <person name="Petersen D.C."/>
            <person name="Wittekindt N.E."/>
            <person name="Miller J."/>
            <person name="Walenz B."/>
            <person name="Knight J."/>
            <person name="Qi J."/>
            <person name="Zhao F."/>
            <person name="Wang Q."/>
            <person name="Bedoya-Reina O.C."/>
            <person name="Katiyar N."/>
            <person name="Tomsho L.P."/>
            <person name="Kasson L.M."/>
            <person name="Hardie R.A."/>
            <person name="Woodbridge P."/>
            <person name="Tindall E.A."/>
            <person name="Bertelsen M.F."/>
            <person name="Dixon D."/>
            <person name="Pyecroft S."/>
            <person name="Helgen K.M."/>
            <person name="Lesk A.M."/>
            <person name="Pringle T.H."/>
            <person name="Patterson N."/>
            <person name="Zhang Y."/>
            <person name="Kreiss A."/>
            <person name="Woods G.M."/>
            <person name="Jones M.E."/>
            <person name="Schuster S.C."/>
        </authorList>
    </citation>
    <scope>NUCLEOTIDE SEQUENCE [LARGE SCALE GENOMIC DNA]</scope>
</reference>
<keyword evidence="6" id="KW-1015">Disulfide bond</keyword>
<proteinExistence type="predicted"/>
<dbReference type="Ensembl" id="ENSSHAT00000005329.2">
    <property type="protein sequence ID" value="ENSSHAP00000005277.2"/>
    <property type="gene ID" value="ENSSHAG00000004616.2"/>
</dbReference>
<gene>
    <name evidence="10" type="primary">LOC116420239</name>
</gene>
<feature type="domain" description="G-protein coupled receptors family 2 profile 2" evidence="9">
    <location>
        <begin position="71"/>
        <end position="318"/>
    </location>
</feature>
<evidence type="ECO:0000313" key="11">
    <source>
        <dbReference type="Proteomes" id="UP000007648"/>
    </source>
</evidence>
<accession>G3VQ22</accession>
<dbReference type="InterPro" id="IPR017983">
    <property type="entry name" value="GPCR_2_secretin-like_CS"/>
</dbReference>
<dbReference type="PRINTS" id="PR00249">
    <property type="entry name" value="GPCRSECRETIN"/>
</dbReference>
<feature type="transmembrane region" description="Helical" evidence="7">
    <location>
        <begin position="143"/>
        <end position="166"/>
    </location>
</feature>
<dbReference type="GO" id="GO:0007166">
    <property type="term" value="P:cell surface receptor signaling pathway"/>
    <property type="evidence" value="ECO:0007669"/>
    <property type="project" value="InterPro"/>
</dbReference>
<evidence type="ECO:0008006" key="12">
    <source>
        <dbReference type="Google" id="ProtNLM"/>
    </source>
</evidence>